<evidence type="ECO:0000256" key="13">
    <source>
        <dbReference type="ARBA" id="ARBA00023180"/>
    </source>
</evidence>
<keyword evidence="7 16" id="KW-1133">Transmembrane helix</keyword>
<dbReference type="Pfam" id="PF16414">
    <property type="entry name" value="NPC1_N"/>
    <property type="match status" value="2"/>
</dbReference>
<dbReference type="PANTHER" id="PTHR45727">
    <property type="entry name" value="NPC INTRACELLULAR CHOLESTEROL TRANSPORTER 1"/>
    <property type="match status" value="1"/>
</dbReference>
<evidence type="ECO:0000313" key="18">
    <source>
        <dbReference type="Ensembl" id="ENSSORP00005036449.1"/>
    </source>
</evidence>
<reference evidence="18" key="3">
    <citation type="submission" date="2025-09" db="UniProtKB">
        <authorList>
            <consortium name="Ensembl"/>
        </authorList>
    </citation>
    <scope>IDENTIFICATION</scope>
</reference>
<dbReference type="GO" id="GO:0042632">
    <property type="term" value="P:cholesterol homeostasis"/>
    <property type="evidence" value="ECO:0007669"/>
    <property type="project" value="TreeGrafter"/>
</dbReference>
<evidence type="ECO:0000256" key="1">
    <source>
        <dbReference type="ARBA" id="ARBA00004127"/>
    </source>
</evidence>
<dbReference type="InterPro" id="IPR032190">
    <property type="entry name" value="NPC1_N"/>
</dbReference>
<comment type="catalytic activity">
    <reaction evidence="15">
        <text>cholesterol(in) = cholesterol(out)</text>
        <dbReference type="Rhea" id="RHEA:39747"/>
        <dbReference type="ChEBI" id="CHEBI:16113"/>
    </reaction>
</comment>
<dbReference type="GO" id="GO:0012505">
    <property type="term" value="C:endomembrane system"/>
    <property type="evidence" value="ECO:0007669"/>
    <property type="project" value="UniProtKB-SubCell"/>
</dbReference>
<dbReference type="SUPFAM" id="SSF82866">
    <property type="entry name" value="Multidrug efflux transporter AcrB transmembrane domain"/>
    <property type="match status" value="2"/>
</dbReference>
<evidence type="ECO:0000256" key="16">
    <source>
        <dbReference type="SAM" id="Phobius"/>
    </source>
</evidence>
<dbReference type="GO" id="GO:0015485">
    <property type="term" value="F:cholesterol binding"/>
    <property type="evidence" value="ECO:0007669"/>
    <property type="project" value="TreeGrafter"/>
</dbReference>
<keyword evidence="10 16" id="KW-0472">Membrane</keyword>
<feature type="transmembrane region" description="Helical" evidence="16">
    <location>
        <begin position="581"/>
        <end position="606"/>
    </location>
</feature>
<reference evidence="18" key="1">
    <citation type="submission" date="2019-06" db="EMBL/GenBank/DDBJ databases">
        <authorList>
            <consortium name="Wellcome Sanger Institute Data Sharing"/>
        </authorList>
    </citation>
    <scope>NUCLEOTIDE SEQUENCE [LARGE SCALE GENOMIC DNA]</scope>
</reference>
<evidence type="ECO:0000256" key="3">
    <source>
        <dbReference type="ARBA" id="ARBA00022448"/>
    </source>
</evidence>
<evidence type="ECO:0000256" key="4">
    <source>
        <dbReference type="ARBA" id="ARBA00022548"/>
    </source>
</evidence>
<keyword evidence="8" id="KW-0445">Lipid transport</keyword>
<dbReference type="Ensembl" id="ENSSORT00005037413.1">
    <property type="protein sequence ID" value="ENSSORP00005036449.1"/>
    <property type="gene ID" value="ENSSORG00005011470.1"/>
</dbReference>
<keyword evidence="13" id="KW-0325">Glycoprotein</keyword>
<evidence type="ECO:0000313" key="19">
    <source>
        <dbReference type="Proteomes" id="UP000472271"/>
    </source>
</evidence>
<evidence type="ECO:0000256" key="7">
    <source>
        <dbReference type="ARBA" id="ARBA00022989"/>
    </source>
</evidence>
<keyword evidence="4" id="KW-0153">Cholesterol metabolism</keyword>
<dbReference type="InterPro" id="IPR000731">
    <property type="entry name" value="SSD"/>
</dbReference>
<feature type="transmembrane region" description="Helical" evidence="16">
    <location>
        <begin position="938"/>
        <end position="959"/>
    </location>
</feature>
<feature type="transmembrane region" description="Helical" evidence="16">
    <location>
        <begin position="505"/>
        <end position="527"/>
    </location>
</feature>
<gene>
    <name evidence="18" type="primary">npc1</name>
</gene>
<evidence type="ECO:0000256" key="15">
    <source>
        <dbReference type="ARBA" id="ARBA00034049"/>
    </source>
</evidence>
<evidence type="ECO:0000256" key="5">
    <source>
        <dbReference type="ARBA" id="ARBA00022692"/>
    </source>
</evidence>
<evidence type="ECO:0000259" key="17">
    <source>
        <dbReference type="PROSITE" id="PS50156"/>
    </source>
</evidence>
<proteinExistence type="inferred from homology"/>
<dbReference type="Pfam" id="PF12349">
    <property type="entry name" value="Sterol-sensing"/>
    <property type="match status" value="1"/>
</dbReference>
<dbReference type="AlphaFoldDB" id="A0A673B541"/>
<evidence type="ECO:0000256" key="6">
    <source>
        <dbReference type="ARBA" id="ARBA00022729"/>
    </source>
</evidence>
<keyword evidence="12" id="KW-1207">Sterol metabolism</keyword>
<dbReference type="Proteomes" id="UP000472271">
    <property type="component" value="Chromosome 17"/>
</dbReference>
<dbReference type="GO" id="GO:0005319">
    <property type="term" value="F:lipid transporter activity"/>
    <property type="evidence" value="ECO:0007669"/>
    <property type="project" value="InterPro"/>
</dbReference>
<dbReference type="GO" id="GO:0030301">
    <property type="term" value="P:cholesterol transport"/>
    <property type="evidence" value="ECO:0007669"/>
    <property type="project" value="UniProtKB-ARBA"/>
</dbReference>
<evidence type="ECO:0000256" key="10">
    <source>
        <dbReference type="ARBA" id="ARBA00023136"/>
    </source>
</evidence>
<keyword evidence="6" id="KW-0732">Signal</keyword>
<keyword evidence="5 16" id="KW-0812">Transmembrane</keyword>
<feature type="transmembrane region" description="Helical" evidence="16">
    <location>
        <begin position="965"/>
        <end position="983"/>
    </location>
</feature>
<keyword evidence="9" id="KW-0443">Lipid metabolism</keyword>
<feature type="domain" description="SSD" evidence="17">
    <location>
        <begin position="441"/>
        <end position="606"/>
    </location>
</feature>
<dbReference type="Pfam" id="PF22314">
    <property type="entry name" value="NPC1_MLD"/>
    <property type="match status" value="1"/>
</dbReference>
<protein>
    <recommendedName>
        <fullName evidence="17">SSD domain-containing protein</fullName>
    </recommendedName>
</protein>
<accession>A0A673B541</accession>
<evidence type="ECO:0000256" key="9">
    <source>
        <dbReference type="ARBA" id="ARBA00023098"/>
    </source>
</evidence>
<evidence type="ECO:0000256" key="2">
    <source>
        <dbReference type="ARBA" id="ARBA00005585"/>
    </source>
</evidence>
<dbReference type="FunFam" id="1.20.1640.10:FF:000010">
    <property type="entry name" value="NPC intracellular cholesterol transporter 1"/>
    <property type="match status" value="1"/>
</dbReference>
<feature type="transmembrane region" description="Helical" evidence="16">
    <location>
        <begin position="475"/>
        <end position="499"/>
    </location>
</feature>
<evidence type="ECO:0000256" key="14">
    <source>
        <dbReference type="ARBA" id="ARBA00023221"/>
    </source>
</evidence>
<name>A0A673B541_9TELE</name>
<dbReference type="Gene3D" id="1.20.1640.10">
    <property type="entry name" value="Multidrug efflux transporter AcrB transmembrane domain"/>
    <property type="match status" value="2"/>
</dbReference>
<dbReference type="FunFam" id="1.20.1640.10:FF:000008">
    <property type="entry name" value="NPC intracellular cholesterol transporter 1"/>
    <property type="match status" value="1"/>
</dbReference>
<feature type="transmembrane region" description="Helical" evidence="16">
    <location>
        <begin position="652"/>
        <end position="671"/>
    </location>
</feature>
<keyword evidence="19" id="KW-1185">Reference proteome</keyword>
<feature type="transmembrane region" description="Helical" evidence="16">
    <location>
        <begin position="442"/>
        <end position="463"/>
    </location>
</feature>
<dbReference type="InterPro" id="IPR004765">
    <property type="entry name" value="NPC1-like"/>
</dbReference>
<dbReference type="PANTHER" id="PTHR45727:SF2">
    <property type="entry name" value="NPC INTRACELLULAR CHOLESTEROL TRANSPORTER 1"/>
    <property type="match status" value="1"/>
</dbReference>
<organism evidence="18 19">
    <name type="scientific">Sphaeramia orbicularis</name>
    <name type="common">orbiculate cardinalfish</name>
    <dbReference type="NCBI Taxonomy" id="375764"/>
    <lineage>
        <taxon>Eukaryota</taxon>
        <taxon>Metazoa</taxon>
        <taxon>Chordata</taxon>
        <taxon>Craniata</taxon>
        <taxon>Vertebrata</taxon>
        <taxon>Euteleostomi</taxon>
        <taxon>Actinopterygii</taxon>
        <taxon>Neopterygii</taxon>
        <taxon>Teleostei</taxon>
        <taxon>Neoteleostei</taxon>
        <taxon>Acanthomorphata</taxon>
        <taxon>Gobiaria</taxon>
        <taxon>Kurtiformes</taxon>
        <taxon>Apogonoidei</taxon>
        <taxon>Apogonidae</taxon>
        <taxon>Apogoninae</taxon>
        <taxon>Sphaeramia</taxon>
    </lineage>
</organism>
<dbReference type="GO" id="GO:0008203">
    <property type="term" value="P:cholesterol metabolic process"/>
    <property type="evidence" value="ECO:0007669"/>
    <property type="project" value="UniProtKB-KW"/>
</dbReference>
<comment type="subcellular location">
    <subcellularLocation>
        <location evidence="1">Endomembrane system</location>
        <topology evidence="1">Multi-pass membrane protein</topology>
    </subcellularLocation>
</comment>
<feature type="transmembrane region" description="Helical" evidence="16">
    <location>
        <begin position="186"/>
        <end position="208"/>
    </location>
</feature>
<evidence type="ECO:0000256" key="12">
    <source>
        <dbReference type="ARBA" id="ARBA00023166"/>
    </source>
</evidence>
<dbReference type="NCBIfam" id="TIGR00917">
    <property type="entry name" value="2A060601"/>
    <property type="match status" value="1"/>
</dbReference>
<reference evidence="18" key="2">
    <citation type="submission" date="2025-08" db="UniProtKB">
        <authorList>
            <consortium name="Ensembl"/>
        </authorList>
    </citation>
    <scope>IDENTIFICATION</scope>
</reference>
<sequence length="1135" mass="126968">MQELCPGFDYGSRDICCNIEQLRTLKGSLQLPLQFLSRCPACFFNLMNLFCELTCSPNQSQFMNATKFNGTSVVEVQYYIGKSFANVSGFTPMNNRTYNCTEGLEDGSGPCSCQDCSQACGPKPVPPPLPPPWTILDMDAMSVIMWISYMIFLLFFTGAVVATLGERFENILRILFSSWGSFCVRHPFLVILGSFIVVTASSSGLIYMRITTDPVELWSSPDSQARQEKNYFDSHFGPFFRTTQLIITTPIIDTFIYSPYFGGSDVPFEAILRKDILHQVLDLQLAIENITAKYEGQDVRLQDVCLTPLAPYNNNCTILSVLNYFQNSHEVLDHTIGDEFYVYADYHSHFLYCVSAPASLNDTTLLHDPCLGTFGGPIFPWLALGGYDEENYNNATALVITFPLNNYLDDPVRRGKALAWEQAKCEYRSIEDEIDRESNSDISTIVISYAIMFIYISLALGHIHSLRRLMVDSKISLGIAGILIVLSSVASSLGIFSYAGIPLTLIVIEVIPFLVLAVGVDNIFIIVQTYQRDERLPQEELHQQIGRILGDVAPSIFLSSFSETVAFFLGALSNMPAVRTFSLFAGLAVFIDFLLQISCFVSLLGLDAKRQEGNRLDIICCVKLPEGQEVKTDGFLFWFFKKIYAPFVLKEWVRPVIVMFVGILSFSVAVVNKVEIGLDQKLSMPDDSYMLNYFENISMYLHTGAPVYFVVEDGLNYSSLDGQNAVCGGVGCNNDSLVQQVYSRFFVPFDLSTRIAVTPSSWLDDYFDWVKPQSTCCRYYNNTGAFCNASVVDPLCVHCRPMTPSGKQRPVGEDFMRFLPMFLSDNPNVKCGKGGHAAYATAVDLYPNNTGVGATYFMTYHTILKDSADFIDGLKMARVLAENISQSMDHHVFAYSIFYVFYEQYLTIVHDTALNLGVSVGAIFVVTTVLLGFELWSAVIVCITIAMILVNMFGVMWLWGISLNAVSLVNLVMSCGISVEFCSHIVRAFSVSVKKNRVERAEEALAHMGSSVFSGITLTKFGGILILALSKSQIFQVFYFRMYLSIVLLGATHGLLFLPVLLSYIGQYKVLLLLLWLQTVTSTFLPHSLLVAISYHLYYYCNTVVCFASSVIHEQASSSWKVFFKLHDILTDLFF</sequence>
<feature type="transmembrane region" description="Helical" evidence="16">
    <location>
        <begin position="1042"/>
        <end position="1065"/>
    </location>
</feature>
<dbReference type="InterPro" id="IPR053958">
    <property type="entry name" value="HMGCR/SNAP/NPC1-like_SSD"/>
</dbReference>
<dbReference type="InterPro" id="IPR053956">
    <property type="entry name" value="NPC1_MLD"/>
</dbReference>
<keyword evidence="11" id="KW-1015">Disulfide bond</keyword>
<dbReference type="GO" id="GO:0030299">
    <property type="term" value="P:intestinal cholesterol absorption"/>
    <property type="evidence" value="ECO:0007669"/>
    <property type="project" value="TreeGrafter"/>
</dbReference>
<evidence type="ECO:0000256" key="11">
    <source>
        <dbReference type="ARBA" id="ARBA00023157"/>
    </source>
</evidence>
<keyword evidence="14" id="KW-0753">Steroid metabolism</keyword>
<keyword evidence="3" id="KW-0813">Transport</keyword>
<feature type="transmembrane region" description="Helical" evidence="16">
    <location>
        <begin position="913"/>
        <end position="931"/>
    </location>
</feature>
<feature type="transmembrane region" description="Helical" evidence="16">
    <location>
        <begin position="1004"/>
        <end position="1030"/>
    </location>
</feature>
<dbReference type="GO" id="GO:0005886">
    <property type="term" value="C:plasma membrane"/>
    <property type="evidence" value="ECO:0007669"/>
    <property type="project" value="TreeGrafter"/>
</dbReference>
<dbReference type="PROSITE" id="PS50156">
    <property type="entry name" value="SSD"/>
    <property type="match status" value="1"/>
</dbReference>
<feature type="transmembrane region" description="Helical" evidence="16">
    <location>
        <begin position="1072"/>
        <end position="1098"/>
    </location>
</feature>
<evidence type="ECO:0000256" key="8">
    <source>
        <dbReference type="ARBA" id="ARBA00023055"/>
    </source>
</evidence>
<comment type="similarity">
    <text evidence="2">Belongs to the patched family.</text>
</comment>
<feature type="transmembrane region" description="Helical" evidence="16">
    <location>
        <begin position="143"/>
        <end position="165"/>
    </location>
</feature>